<gene>
    <name evidence="2" type="ORF">OUO13_04925</name>
</gene>
<reference evidence="2" key="1">
    <citation type="submission" date="2022-11" db="EMBL/GenBank/DDBJ databases">
        <title>Parathalassolutuus dongxingensis gen. nov., sp. nov., a novel member of family Oceanospirillaceae isolated from a coastal shrimp pond in Guangxi, China.</title>
        <authorList>
            <person name="Chen H."/>
        </authorList>
    </citation>
    <scope>NUCLEOTIDE SEQUENCE</scope>
    <source>
        <strain evidence="2">G-43</strain>
    </source>
</reference>
<evidence type="ECO:0000256" key="1">
    <source>
        <dbReference type="SAM" id="Phobius"/>
    </source>
</evidence>
<name>A0A9X3IR62_9GAMM</name>
<proteinExistence type="predicted"/>
<feature type="transmembrane region" description="Helical" evidence="1">
    <location>
        <begin position="6"/>
        <end position="26"/>
    </location>
</feature>
<accession>A0A9X3IR62</accession>
<sequence length="59" mass="6711">MDINDVRGLGSVFALAAMLSVFWWAYGSSRKQRFDKDAEIPFLEDDESPVTRGDKDRSN</sequence>
<evidence type="ECO:0000313" key="3">
    <source>
        <dbReference type="Proteomes" id="UP001150830"/>
    </source>
</evidence>
<keyword evidence="3" id="KW-1185">Reference proteome</keyword>
<dbReference type="Proteomes" id="UP001150830">
    <property type="component" value="Unassembled WGS sequence"/>
</dbReference>
<evidence type="ECO:0000313" key="2">
    <source>
        <dbReference type="EMBL" id="MCY0964521.1"/>
    </source>
</evidence>
<keyword evidence="1" id="KW-0812">Transmembrane</keyword>
<dbReference type="EMBL" id="JAPNOA010000018">
    <property type="protein sequence ID" value="MCY0964521.1"/>
    <property type="molecule type" value="Genomic_DNA"/>
</dbReference>
<dbReference type="RefSeq" id="WP_283172738.1">
    <property type="nucleotide sequence ID" value="NZ_JAPNOA010000018.1"/>
</dbReference>
<dbReference type="AlphaFoldDB" id="A0A9X3IR62"/>
<dbReference type="InterPro" id="IPR008621">
    <property type="entry name" value="Cbb3-typ_cyt_oxidase_comp"/>
</dbReference>
<dbReference type="CDD" id="cd01324">
    <property type="entry name" value="cbb3_Oxidase_CcoQ"/>
    <property type="match status" value="1"/>
</dbReference>
<organism evidence="2 3">
    <name type="scientific">Parathalassolituus penaei</name>
    <dbReference type="NCBI Taxonomy" id="2997323"/>
    <lineage>
        <taxon>Bacteria</taxon>
        <taxon>Pseudomonadati</taxon>
        <taxon>Pseudomonadota</taxon>
        <taxon>Gammaproteobacteria</taxon>
        <taxon>Oceanospirillales</taxon>
        <taxon>Oceanospirillaceae</taxon>
        <taxon>Parathalassolituus</taxon>
    </lineage>
</organism>
<protein>
    <submittedName>
        <fullName evidence="2">Cbb3-type cytochrome c oxidase subunit 3</fullName>
    </submittedName>
</protein>
<keyword evidence="1" id="KW-1133">Transmembrane helix</keyword>
<keyword evidence="1" id="KW-0472">Membrane</keyword>
<comment type="caution">
    <text evidence="2">The sequence shown here is derived from an EMBL/GenBank/DDBJ whole genome shotgun (WGS) entry which is preliminary data.</text>
</comment>